<dbReference type="EMBL" id="SHKY01000001">
    <property type="protein sequence ID" value="RZU50166.1"/>
    <property type="molecule type" value="Genomic_DNA"/>
</dbReference>
<dbReference type="OrthoDB" id="3298572at2"/>
<reference evidence="2 3" key="1">
    <citation type="submission" date="2019-02" db="EMBL/GenBank/DDBJ databases">
        <title>Sequencing the genomes of 1000 actinobacteria strains.</title>
        <authorList>
            <person name="Klenk H.-P."/>
        </authorList>
    </citation>
    <scope>NUCLEOTIDE SEQUENCE [LARGE SCALE GENOMIC DNA]</scope>
    <source>
        <strain evidence="2 3">DSM 45162</strain>
    </source>
</reference>
<dbReference type="RefSeq" id="WP_130509135.1">
    <property type="nucleotide sequence ID" value="NZ_SHKY01000001.1"/>
</dbReference>
<sequence>MTPIVLQVALSVVLVILTAYAAGRVHEWYRHSREREAAYRDGYDEASHSLFRLATRTGSSGGAAQNRSRPADVVPIDAARPSRGDNREATTYRLRPIGTL</sequence>
<keyword evidence="3" id="KW-1185">Reference proteome</keyword>
<dbReference type="AlphaFoldDB" id="A0A4V2G6V8"/>
<proteinExistence type="predicted"/>
<feature type="compositionally biased region" description="Basic and acidic residues" evidence="1">
    <location>
        <begin position="80"/>
        <end position="90"/>
    </location>
</feature>
<gene>
    <name evidence="2" type="ORF">EV385_1931</name>
</gene>
<dbReference type="Proteomes" id="UP000292564">
    <property type="component" value="Unassembled WGS sequence"/>
</dbReference>
<name>A0A4V2G6V8_9ACTN</name>
<comment type="caution">
    <text evidence="2">The sequence shown here is derived from an EMBL/GenBank/DDBJ whole genome shotgun (WGS) entry which is preliminary data.</text>
</comment>
<protein>
    <submittedName>
        <fullName evidence="2">Uncharacterized protein</fullName>
    </submittedName>
</protein>
<organism evidence="2 3">
    <name type="scientific">Krasilnikovia cinnamomea</name>
    <dbReference type="NCBI Taxonomy" id="349313"/>
    <lineage>
        <taxon>Bacteria</taxon>
        <taxon>Bacillati</taxon>
        <taxon>Actinomycetota</taxon>
        <taxon>Actinomycetes</taxon>
        <taxon>Micromonosporales</taxon>
        <taxon>Micromonosporaceae</taxon>
        <taxon>Krasilnikovia</taxon>
    </lineage>
</organism>
<evidence type="ECO:0000313" key="3">
    <source>
        <dbReference type="Proteomes" id="UP000292564"/>
    </source>
</evidence>
<accession>A0A4V2G6V8</accession>
<feature type="region of interest" description="Disordered" evidence="1">
    <location>
        <begin position="76"/>
        <end position="100"/>
    </location>
</feature>
<evidence type="ECO:0000313" key="2">
    <source>
        <dbReference type="EMBL" id="RZU50166.1"/>
    </source>
</evidence>
<evidence type="ECO:0000256" key="1">
    <source>
        <dbReference type="SAM" id="MobiDB-lite"/>
    </source>
</evidence>